<evidence type="ECO:0000256" key="2">
    <source>
        <dbReference type="ARBA" id="ARBA00022723"/>
    </source>
</evidence>
<evidence type="ECO:0000256" key="8">
    <source>
        <dbReference type="ARBA" id="ARBA00037948"/>
    </source>
</evidence>
<dbReference type="Pfam" id="PF00096">
    <property type="entry name" value="zf-C2H2"/>
    <property type="match status" value="3"/>
</dbReference>
<keyword evidence="2" id="KW-0479">Metal-binding</keyword>
<dbReference type="GO" id="GO:0005634">
    <property type="term" value="C:nucleus"/>
    <property type="evidence" value="ECO:0007669"/>
    <property type="project" value="UniProtKB-SubCell"/>
</dbReference>
<dbReference type="EMBL" id="KK852544">
    <property type="protein sequence ID" value="KDR21634.1"/>
    <property type="molecule type" value="Genomic_DNA"/>
</dbReference>
<evidence type="ECO:0000256" key="5">
    <source>
        <dbReference type="ARBA" id="ARBA00022833"/>
    </source>
</evidence>
<feature type="domain" description="C2H2-type" evidence="10">
    <location>
        <begin position="176"/>
        <end position="207"/>
    </location>
</feature>
<sequence>MDSVKEELHSDSEGCPMVLPSEEISFVMKHELLLDPEAVPLTDNTNMDDTWNSDIVKQETEDELAAEKNEVIMGNEVQLTCHQEEFVLGGSLPREFRIGDVSPVDCSGRADFIHMSKKSYKCELCTKEFKKIGCFVRHKATHTIEESYVCDFCNRRFSRKAYLKAHIRTHTGEKPYGCLKCSKIFSTSSALSRHTHTHLYSHAEEKSYKCEVCSKIFTTSSALYGHTRIHSIWSIQS</sequence>
<evidence type="ECO:0000259" key="10">
    <source>
        <dbReference type="PROSITE" id="PS50157"/>
    </source>
</evidence>
<dbReference type="OMA" id="NSHRIMM"/>
<dbReference type="Gene3D" id="3.30.160.60">
    <property type="entry name" value="Classic Zinc Finger"/>
    <property type="match status" value="3"/>
</dbReference>
<dbReference type="STRING" id="136037.A0A067RPL4"/>
<name>A0A067RPL4_ZOONE</name>
<protein>
    <recommendedName>
        <fullName evidence="10">C2H2-type domain-containing protein</fullName>
    </recommendedName>
</protein>
<comment type="similarity">
    <text evidence="8">Belongs to the snail C2H2-type zinc-finger protein family.</text>
</comment>
<dbReference type="GO" id="GO:0008270">
    <property type="term" value="F:zinc ion binding"/>
    <property type="evidence" value="ECO:0007669"/>
    <property type="project" value="UniProtKB-KW"/>
</dbReference>
<feature type="domain" description="C2H2-type" evidence="10">
    <location>
        <begin position="120"/>
        <end position="147"/>
    </location>
</feature>
<dbReference type="SUPFAM" id="SSF57667">
    <property type="entry name" value="beta-beta-alpha zinc fingers"/>
    <property type="match status" value="3"/>
</dbReference>
<gene>
    <name evidence="11" type="ORF">L798_01869</name>
</gene>
<keyword evidence="3" id="KW-0677">Repeat</keyword>
<evidence type="ECO:0000256" key="4">
    <source>
        <dbReference type="ARBA" id="ARBA00022771"/>
    </source>
</evidence>
<dbReference type="InterPro" id="IPR050527">
    <property type="entry name" value="Snail/Krueppel_Znf"/>
</dbReference>
<proteinExistence type="inferred from homology"/>
<keyword evidence="6" id="KW-0238">DNA-binding</keyword>
<dbReference type="PANTHER" id="PTHR24388:SF54">
    <property type="entry name" value="PROTEIN ESCARGOT"/>
    <property type="match status" value="1"/>
</dbReference>
<dbReference type="PROSITE" id="PS00028">
    <property type="entry name" value="ZINC_FINGER_C2H2_1"/>
    <property type="match status" value="4"/>
</dbReference>
<dbReference type="FunFam" id="3.30.160.60:FF:000145">
    <property type="entry name" value="Zinc finger protein 574"/>
    <property type="match status" value="1"/>
</dbReference>
<dbReference type="InParanoid" id="A0A067RPL4"/>
<dbReference type="GO" id="GO:0000981">
    <property type="term" value="F:DNA-binding transcription factor activity, RNA polymerase II-specific"/>
    <property type="evidence" value="ECO:0007669"/>
    <property type="project" value="TreeGrafter"/>
</dbReference>
<evidence type="ECO:0000256" key="7">
    <source>
        <dbReference type="ARBA" id="ARBA00023242"/>
    </source>
</evidence>
<dbReference type="Proteomes" id="UP000027135">
    <property type="component" value="Unassembled WGS sequence"/>
</dbReference>
<dbReference type="PANTHER" id="PTHR24388">
    <property type="entry name" value="ZINC FINGER PROTEIN"/>
    <property type="match status" value="1"/>
</dbReference>
<reference evidence="11 12" key="1">
    <citation type="journal article" date="2014" name="Nat. Commun.">
        <title>Molecular traces of alternative social organization in a termite genome.</title>
        <authorList>
            <person name="Terrapon N."/>
            <person name="Li C."/>
            <person name="Robertson H.M."/>
            <person name="Ji L."/>
            <person name="Meng X."/>
            <person name="Booth W."/>
            <person name="Chen Z."/>
            <person name="Childers C.P."/>
            <person name="Glastad K.M."/>
            <person name="Gokhale K."/>
            <person name="Gowin J."/>
            <person name="Gronenberg W."/>
            <person name="Hermansen R.A."/>
            <person name="Hu H."/>
            <person name="Hunt B.G."/>
            <person name="Huylmans A.K."/>
            <person name="Khalil S.M."/>
            <person name="Mitchell R.D."/>
            <person name="Munoz-Torres M.C."/>
            <person name="Mustard J.A."/>
            <person name="Pan H."/>
            <person name="Reese J.T."/>
            <person name="Scharf M.E."/>
            <person name="Sun F."/>
            <person name="Vogel H."/>
            <person name="Xiao J."/>
            <person name="Yang W."/>
            <person name="Yang Z."/>
            <person name="Yang Z."/>
            <person name="Zhou J."/>
            <person name="Zhu J."/>
            <person name="Brent C.S."/>
            <person name="Elsik C.G."/>
            <person name="Goodisman M.A."/>
            <person name="Liberles D.A."/>
            <person name="Roe R.M."/>
            <person name="Vargo E.L."/>
            <person name="Vilcinskas A."/>
            <person name="Wang J."/>
            <person name="Bornberg-Bauer E."/>
            <person name="Korb J."/>
            <person name="Zhang G."/>
            <person name="Liebig J."/>
        </authorList>
    </citation>
    <scope>NUCLEOTIDE SEQUENCE [LARGE SCALE GENOMIC DNA]</scope>
    <source>
        <tissue evidence="11">Whole organism</tissue>
    </source>
</reference>
<evidence type="ECO:0000313" key="11">
    <source>
        <dbReference type="EMBL" id="KDR21634.1"/>
    </source>
</evidence>
<dbReference type="SMART" id="SM00355">
    <property type="entry name" value="ZnF_C2H2"/>
    <property type="match status" value="4"/>
</dbReference>
<evidence type="ECO:0000256" key="1">
    <source>
        <dbReference type="ARBA" id="ARBA00004123"/>
    </source>
</evidence>
<dbReference type="eggNOG" id="KOG1721">
    <property type="taxonomic scope" value="Eukaryota"/>
</dbReference>
<evidence type="ECO:0000256" key="6">
    <source>
        <dbReference type="ARBA" id="ARBA00023125"/>
    </source>
</evidence>
<dbReference type="InterPro" id="IPR013087">
    <property type="entry name" value="Znf_C2H2_type"/>
</dbReference>
<evidence type="ECO:0000313" key="12">
    <source>
        <dbReference type="Proteomes" id="UP000027135"/>
    </source>
</evidence>
<organism evidence="11 12">
    <name type="scientific">Zootermopsis nevadensis</name>
    <name type="common">Dampwood termite</name>
    <dbReference type="NCBI Taxonomy" id="136037"/>
    <lineage>
        <taxon>Eukaryota</taxon>
        <taxon>Metazoa</taxon>
        <taxon>Ecdysozoa</taxon>
        <taxon>Arthropoda</taxon>
        <taxon>Hexapoda</taxon>
        <taxon>Insecta</taxon>
        <taxon>Pterygota</taxon>
        <taxon>Neoptera</taxon>
        <taxon>Polyneoptera</taxon>
        <taxon>Dictyoptera</taxon>
        <taxon>Blattodea</taxon>
        <taxon>Blattoidea</taxon>
        <taxon>Termitoidae</taxon>
        <taxon>Termopsidae</taxon>
        <taxon>Zootermopsis</taxon>
    </lineage>
</organism>
<keyword evidence="7" id="KW-0539">Nucleus</keyword>
<accession>A0A067RPL4</accession>
<keyword evidence="4 9" id="KW-0863">Zinc-finger</keyword>
<keyword evidence="5" id="KW-0862">Zinc</keyword>
<dbReference type="AlphaFoldDB" id="A0A067RPL4"/>
<dbReference type="GO" id="GO:0000978">
    <property type="term" value="F:RNA polymerase II cis-regulatory region sequence-specific DNA binding"/>
    <property type="evidence" value="ECO:0007669"/>
    <property type="project" value="TreeGrafter"/>
</dbReference>
<keyword evidence="12" id="KW-1185">Reference proteome</keyword>
<dbReference type="OrthoDB" id="8113227at2759"/>
<evidence type="ECO:0000256" key="3">
    <source>
        <dbReference type="ARBA" id="ARBA00022737"/>
    </source>
</evidence>
<comment type="subcellular location">
    <subcellularLocation>
        <location evidence="1">Nucleus</location>
    </subcellularLocation>
</comment>
<dbReference type="FunFam" id="3.30.160.60:FF:000005">
    <property type="entry name" value="Zinc finger protein 14 homolog"/>
    <property type="match status" value="1"/>
</dbReference>
<feature type="domain" description="C2H2-type" evidence="10">
    <location>
        <begin position="148"/>
        <end position="175"/>
    </location>
</feature>
<evidence type="ECO:0000256" key="9">
    <source>
        <dbReference type="PROSITE-ProRule" id="PRU00042"/>
    </source>
</evidence>
<feature type="domain" description="C2H2-type" evidence="10">
    <location>
        <begin position="208"/>
        <end position="231"/>
    </location>
</feature>
<dbReference type="FunFam" id="3.30.160.60:FF:000557">
    <property type="entry name" value="zinc finger and SCAN domain-containing protein 29"/>
    <property type="match status" value="1"/>
</dbReference>
<dbReference type="InterPro" id="IPR036236">
    <property type="entry name" value="Znf_C2H2_sf"/>
</dbReference>
<dbReference type="PROSITE" id="PS50157">
    <property type="entry name" value="ZINC_FINGER_C2H2_2"/>
    <property type="match status" value="4"/>
</dbReference>